<dbReference type="InterPro" id="IPR036291">
    <property type="entry name" value="NAD(P)-bd_dom_sf"/>
</dbReference>
<name>A0ABW5J5R5_9BACT</name>
<sequence>MDTIKLGKQGSVLIVDEMHVSLMPMLEKIGFVPDYQPKIKRQEIIEILGNYEGMLIRSKTRVDEELLKNASQLKFIGRAGAGIDLIDEQITAQRGIHVFAANEGNRVAVAEHVIGMLLVLFNNLLIADRQVREGKWLREENRGYELLGKTVGIIGYGNNGSETAKRLAAFGCKVLAYDKYKVGFSDEYATEATMQDIFDKADILSLHIPLTKETFQLVNREFLDSFANNIYFVNASRGEVAVLDAVLEGLNSGKIRGACLDVLENEKLSQLSPTQKETFDALTKSEKVIFTPHIAGWTHESYVRINEVLIEKIQAMFI</sequence>
<evidence type="ECO:0000259" key="5">
    <source>
        <dbReference type="Pfam" id="PF00389"/>
    </source>
</evidence>
<feature type="domain" description="D-isomer specific 2-hydroxyacid dehydrogenase NAD-binding" evidence="6">
    <location>
        <begin position="114"/>
        <end position="295"/>
    </location>
</feature>
<dbReference type="SUPFAM" id="SSF51735">
    <property type="entry name" value="NAD(P)-binding Rossmann-fold domains"/>
    <property type="match status" value="1"/>
</dbReference>
<comment type="caution">
    <text evidence="7">The sequence shown here is derived from an EMBL/GenBank/DDBJ whole genome shotgun (WGS) entry which is preliminary data.</text>
</comment>
<evidence type="ECO:0000256" key="4">
    <source>
        <dbReference type="RuleBase" id="RU003719"/>
    </source>
</evidence>
<protein>
    <submittedName>
        <fullName evidence="7">2-hydroxyacid dehydrogenase</fullName>
    </submittedName>
</protein>
<evidence type="ECO:0000256" key="3">
    <source>
        <dbReference type="ARBA" id="ARBA00023027"/>
    </source>
</evidence>
<dbReference type="InterPro" id="IPR006140">
    <property type="entry name" value="D-isomer_DH_NAD-bd"/>
</dbReference>
<dbReference type="EMBL" id="JBHULC010000009">
    <property type="protein sequence ID" value="MFD2521354.1"/>
    <property type="molecule type" value="Genomic_DNA"/>
</dbReference>
<organism evidence="7 8">
    <name type="scientific">Emticicia soli</name>
    <dbReference type="NCBI Taxonomy" id="2027878"/>
    <lineage>
        <taxon>Bacteria</taxon>
        <taxon>Pseudomonadati</taxon>
        <taxon>Bacteroidota</taxon>
        <taxon>Cytophagia</taxon>
        <taxon>Cytophagales</taxon>
        <taxon>Leadbetterellaceae</taxon>
        <taxon>Emticicia</taxon>
    </lineage>
</organism>
<comment type="similarity">
    <text evidence="1 4">Belongs to the D-isomer specific 2-hydroxyacid dehydrogenase family.</text>
</comment>
<keyword evidence="3" id="KW-0520">NAD</keyword>
<feature type="domain" description="D-isomer specific 2-hydroxyacid dehydrogenase catalytic" evidence="5">
    <location>
        <begin position="12"/>
        <end position="316"/>
    </location>
</feature>
<dbReference type="Gene3D" id="3.40.50.720">
    <property type="entry name" value="NAD(P)-binding Rossmann-like Domain"/>
    <property type="match status" value="2"/>
</dbReference>
<dbReference type="InterPro" id="IPR029753">
    <property type="entry name" value="D-isomer_DH_CS"/>
</dbReference>
<evidence type="ECO:0000256" key="1">
    <source>
        <dbReference type="ARBA" id="ARBA00005854"/>
    </source>
</evidence>
<evidence type="ECO:0000259" key="6">
    <source>
        <dbReference type="Pfam" id="PF02826"/>
    </source>
</evidence>
<evidence type="ECO:0000313" key="8">
    <source>
        <dbReference type="Proteomes" id="UP001597510"/>
    </source>
</evidence>
<accession>A0ABW5J5R5</accession>
<dbReference type="SUPFAM" id="SSF52283">
    <property type="entry name" value="Formate/glycerate dehydrogenase catalytic domain-like"/>
    <property type="match status" value="1"/>
</dbReference>
<dbReference type="PROSITE" id="PS00670">
    <property type="entry name" value="D_2_HYDROXYACID_DH_2"/>
    <property type="match status" value="1"/>
</dbReference>
<dbReference type="InterPro" id="IPR050857">
    <property type="entry name" value="D-2-hydroxyacid_DH"/>
</dbReference>
<gene>
    <name evidence="7" type="ORF">ACFSR2_10685</name>
</gene>
<dbReference type="RefSeq" id="WP_340237017.1">
    <property type="nucleotide sequence ID" value="NZ_JBBEWC010000007.1"/>
</dbReference>
<dbReference type="CDD" id="cd12179">
    <property type="entry name" value="2-Hacid_dh_14"/>
    <property type="match status" value="1"/>
</dbReference>
<proteinExistence type="inferred from homology"/>
<keyword evidence="8" id="KW-1185">Reference proteome</keyword>
<dbReference type="Proteomes" id="UP001597510">
    <property type="component" value="Unassembled WGS sequence"/>
</dbReference>
<dbReference type="PANTHER" id="PTHR42789:SF1">
    <property type="entry name" value="D-ISOMER SPECIFIC 2-HYDROXYACID DEHYDROGENASE FAMILY PROTEIN (AFU_ORTHOLOGUE AFUA_6G10090)"/>
    <property type="match status" value="1"/>
</dbReference>
<reference evidence="8" key="1">
    <citation type="journal article" date="2019" name="Int. J. Syst. Evol. Microbiol.">
        <title>The Global Catalogue of Microorganisms (GCM) 10K type strain sequencing project: providing services to taxonomists for standard genome sequencing and annotation.</title>
        <authorList>
            <consortium name="The Broad Institute Genomics Platform"/>
            <consortium name="The Broad Institute Genome Sequencing Center for Infectious Disease"/>
            <person name="Wu L."/>
            <person name="Ma J."/>
        </authorList>
    </citation>
    <scope>NUCLEOTIDE SEQUENCE [LARGE SCALE GENOMIC DNA]</scope>
    <source>
        <strain evidence="8">KCTC 52344</strain>
    </source>
</reference>
<dbReference type="Pfam" id="PF00389">
    <property type="entry name" value="2-Hacid_dh"/>
    <property type="match status" value="1"/>
</dbReference>
<evidence type="ECO:0000256" key="2">
    <source>
        <dbReference type="ARBA" id="ARBA00023002"/>
    </source>
</evidence>
<dbReference type="Pfam" id="PF02826">
    <property type="entry name" value="2-Hacid_dh_C"/>
    <property type="match status" value="1"/>
</dbReference>
<keyword evidence="2 4" id="KW-0560">Oxidoreductase</keyword>
<dbReference type="PANTHER" id="PTHR42789">
    <property type="entry name" value="D-ISOMER SPECIFIC 2-HYDROXYACID DEHYDROGENASE FAMILY PROTEIN (AFU_ORTHOLOGUE AFUA_6G10090)"/>
    <property type="match status" value="1"/>
</dbReference>
<evidence type="ECO:0000313" key="7">
    <source>
        <dbReference type="EMBL" id="MFD2521354.1"/>
    </source>
</evidence>
<dbReference type="InterPro" id="IPR006139">
    <property type="entry name" value="D-isomer_2_OHA_DH_cat_dom"/>
</dbReference>